<feature type="region of interest" description="Disordered" evidence="1">
    <location>
        <begin position="478"/>
        <end position="600"/>
    </location>
</feature>
<reference evidence="2" key="2">
    <citation type="submission" date="2022-01" db="EMBL/GenBank/DDBJ databases">
        <authorList>
            <person name="Yamashiro T."/>
            <person name="Shiraishi A."/>
            <person name="Satake H."/>
            <person name="Nakayama K."/>
        </authorList>
    </citation>
    <scope>NUCLEOTIDE SEQUENCE</scope>
</reference>
<evidence type="ECO:0000313" key="2">
    <source>
        <dbReference type="EMBL" id="GJS77276.1"/>
    </source>
</evidence>
<proteinExistence type="predicted"/>
<gene>
    <name evidence="2" type="ORF">Tco_0727157</name>
</gene>
<feature type="compositionally biased region" description="Basic and acidic residues" evidence="1">
    <location>
        <begin position="304"/>
        <end position="314"/>
    </location>
</feature>
<accession>A0ABQ4YIN1</accession>
<evidence type="ECO:0000313" key="3">
    <source>
        <dbReference type="Proteomes" id="UP001151760"/>
    </source>
</evidence>
<feature type="compositionally biased region" description="Acidic residues" evidence="1">
    <location>
        <begin position="544"/>
        <end position="565"/>
    </location>
</feature>
<feature type="region of interest" description="Disordered" evidence="1">
    <location>
        <begin position="304"/>
        <end position="330"/>
    </location>
</feature>
<comment type="caution">
    <text evidence="2">The sequence shown here is derived from an EMBL/GenBank/DDBJ whole genome shotgun (WGS) entry which is preliminary data.</text>
</comment>
<dbReference type="Proteomes" id="UP001151760">
    <property type="component" value="Unassembled WGS sequence"/>
</dbReference>
<evidence type="ECO:0000256" key="1">
    <source>
        <dbReference type="SAM" id="MobiDB-lite"/>
    </source>
</evidence>
<organism evidence="2 3">
    <name type="scientific">Tanacetum coccineum</name>
    <dbReference type="NCBI Taxonomy" id="301880"/>
    <lineage>
        <taxon>Eukaryota</taxon>
        <taxon>Viridiplantae</taxon>
        <taxon>Streptophyta</taxon>
        <taxon>Embryophyta</taxon>
        <taxon>Tracheophyta</taxon>
        <taxon>Spermatophyta</taxon>
        <taxon>Magnoliopsida</taxon>
        <taxon>eudicotyledons</taxon>
        <taxon>Gunneridae</taxon>
        <taxon>Pentapetalae</taxon>
        <taxon>asterids</taxon>
        <taxon>campanulids</taxon>
        <taxon>Asterales</taxon>
        <taxon>Asteraceae</taxon>
        <taxon>Asteroideae</taxon>
        <taxon>Anthemideae</taxon>
        <taxon>Anthemidinae</taxon>
        <taxon>Tanacetum</taxon>
    </lineage>
</organism>
<name>A0ABQ4YIN1_9ASTR</name>
<keyword evidence="3" id="KW-1185">Reference proteome</keyword>
<sequence length="1038" mass="118969">MHQKEETFQVIIDVIKNSTCFKAFTISAEVPKIFMQQFWYTVKKVKDTESYEFLLANKRCVVDAEVFRKILNICPRVEGEEFTELQDDDATLTFLINLGYKAIINKCISRKTVSNDRLRKSRIDILWGMFYKENVNYPELIWEDFAFPIDHRIEKKSRREICHSPNSLKIGEDYQEYGLLILKTMLTEAIKRSESYQMFIKYSTGQIPPKKSRGKGTGDSSEGTGASPGVPDEFTLIPATSSEGTGTKPGVPDEEKVTSEANIILSGDLNKKVNDEETDDEFVHGEEHVQDDDEETDDEFVHGDEQVNDNKDEEMTNAEVEESGNGDEEVIDATKVDAGNTKEVNDEAKKAELPPISSSLSVSSGFGDQILKLLSDTSLIALEPSMIQTSTINLEQESKKSALEIRKIKKEQVKKQKMPKYTIKSTDKATLDSCMDMSNIARKQNPANHALYHALMEALIEDENGMDKGVADIVKNHKRQHDDDEDDDKDHSAGPNQGKKTKKKRTKESESFMKPSTTKETSKGKAPTKSSKTDKSITTHELIEEPIAEVVMDDQETTENEDVVNDVDRPQDNVAPKTNKPSKDTWFKQPPRPPTHDPKLNKRQVVVDQPEQPWFNKMIDNLTQEILVGPVYNLLKGTCTSSIELEYNMEKCFKALTDRLNCNNPEGDRCPFNLIKPLPLKGCLGHLTVAAEYFFNNNLEFLKSSDPEKKYTTSITKTKAARYEIMGIEDMVPMLWSTTKVGYDKDAKKGIKHWVKGKLHGYGHLEEIIVRRADRQVYNFKEGDFVDLHLNDIEDILLLVVQHKLIQLDGSDIVDLIVALRMFTRSLIIKLRVEDLQLGVESYQKKLNITTPQKTFPKIKFKELYTPLYKPPGVIYEDLNKQKRVMRADELYKFSNGTLKTVCDELHYRILDFRLGYNKEMSRRKWTAIDKRRSELMVESIDKQMRERRIIRNLERLVGARGGKSFWEEGDDFRVDVLRFHTCLTDILGFLETLEWWFEQDIDDEEEEEKDEEGEGGSEMEEDTKDGLAKQGNDILRM</sequence>
<feature type="compositionally biased region" description="Acidic residues" evidence="1">
    <location>
        <begin position="315"/>
        <end position="330"/>
    </location>
</feature>
<protein>
    <submittedName>
        <fullName evidence="2">Uncharacterized protein</fullName>
    </submittedName>
</protein>
<feature type="region of interest" description="Disordered" evidence="1">
    <location>
        <begin position="1003"/>
        <end position="1038"/>
    </location>
</feature>
<feature type="compositionally biased region" description="Basic and acidic residues" evidence="1">
    <location>
        <begin position="531"/>
        <end position="543"/>
    </location>
</feature>
<feature type="compositionally biased region" description="Acidic residues" evidence="1">
    <location>
        <begin position="1003"/>
        <end position="1024"/>
    </location>
</feature>
<feature type="region of interest" description="Disordered" evidence="1">
    <location>
        <begin position="207"/>
        <end position="258"/>
    </location>
</feature>
<dbReference type="EMBL" id="BQNB010010435">
    <property type="protein sequence ID" value="GJS77276.1"/>
    <property type="molecule type" value="Genomic_DNA"/>
</dbReference>
<reference evidence="2" key="1">
    <citation type="journal article" date="2022" name="Int. J. Mol. Sci.">
        <title>Draft Genome of Tanacetum Coccineum: Genomic Comparison of Closely Related Tanacetum-Family Plants.</title>
        <authorList>
            <person name="Yamashiro T."/>
            <person name="Shiraishi A."/>
            <person name="Nakayama K."/>
            <person name="Satake H."/>
        </authorList>
    </citation>
    <scope>NUCLEOTIDE SEQUENCE</scope>
</reference>